<evidence type="ECO:0000259" key="7">
    <source>
        <dbReference type="Pfam" id="PF09924"/>
    </source>
</evidence>
<evidence type="ECO:0000256" key="2">
    <source>
        <dbReference type="ARBA" id="ARBA00022475"/>
    </source>
</evidence>
<reference evidence="8" key="1">
    <citation type="journal article" date="2014" name="Int. J. Syst. Evol. Microbiol.">
        <title>Complete genome sequence of Corynebacterium casei LMG S-19264T (=DSM 44701T), isolated from a smear-ripened cheese.</title>
        <authorList>
            <consortium name="US DOE Joint Genome Institute (JGI-PGF)"/>
            <person name="Walter F."/>
            <person name="Albersmeier A."/>
            <person name="Kalinowski J."/>
            <person name="Ruckert C."/>
        </authorList>
    </citation>
    <scope>NUCLEOTIDE SEQUENCE</scope>
    <source>
        <strain evidence="8">VKM Ac-1321</strain>
    </source>
</reference>
<name>A0A9W6NSW9_9ACTN</name>
<dbReference type="InterPro" id="IPR016181">
    <property type="entry name" value="Acyl_CoA_acyltransferase"/>
</dbReference>
<dbReference type="GO" id="GO:0005886">
    <property type="term" value="C:plasma membrane"/>
    <property type="evidence" value="ECO:0007669"/>
    <property type="project" value="UniProtKB-SubCell"/>
</dbReference>
<keyword evidence="9" id="KW-1185">Reference proteome</keyword>
<keyword evidence="5 6" id="KW-0472">Membrane</keyword>
<keyword evidence="4 6" id="KW-1133">Transmembrane helix</keyword>
<evidence type="ECO:0000256" key="1">
    <source>
        <dbReference type="ARBA" id="ARBA00004651"/>
    </source>
</evidence>
<dbReference type="PANTHER" id="PTHR34697">
    <property type="entry name" value="PHOSPHATIDYLGLYCEROL LYSYLTRANSFERASE"/>
    <property type="match status" value="1"/>
</dbReference>
<reference evidence="8" key="2">
    <citation type="submission" date="2023-01" db="EMBL/GenBank/DDBJ databases">
        <authorList>
            <person name="Sun Q."/>
            <person name="Evtushenko L."/>
        </authorList>
    </citation>
    <scope>NUCLEOTIDE SEQUENCE</scope>
    <source>
        <strain evidence="8">VKM Ac-1321</strain>
    </source>
</reference>
<evidence type="ECO:0000256" key="3">
    <source>
        <dbReference type="ARBA" id="ARBA00022692"/>
    </source>
</evidence>
<evidence type="ECO:0000313" key="8">
    <source>
        <dbReference type="EMBL" id="GLL08069.1"/>
    </source>
</evidence>
<feature type="transmembrane region" description="Helical" evidence="6">
    <location>
        <begin position="319"/>
        <end position="341"/>
    </location>
</feature>
<keyword evidence="3 6" id="KW-0812">Transmembrane</keyword>
<keyword evidence="2" id="KW-1003">Cell membrane</keyword>
<protein>
    <submittedName>
        <fullName evidence="8">Membrane protein</fullName>
    </submittedName>
</protein>
<dbReference type="EMBL" id="BSFP01000124">
    <property type="protein sequence ID" value="GLL08069.1"/>
    <property type="molecule type" value="Genomic_DNA"/>
</dbReference>
<evidence type="ECO:0000256" key="4">
    <source>
        <dbReference type="ARBA" id="ARBA00022989"/>
    </source>
</evidence>
<evidence type="ECO:0000256" key="6">
    <source>
        <dbReference type="SAM" id="Phobius"/>
    </source>
</evidence>
<feature type="domain" description="Phosphatidylglycerol lysyltransferase C-terminal" evidence="7">
    <location>
        <begin position="421"/>
        <end position="719"/>
    </location>
</feature>
<feature type="transmembrane region" description="Helical" evidence="6">
    <location>
        <begin position="72"/>
        <end position="93"/>
    </location>
</feature>
<organism evidence="8 9">
    <name type="scientific">Dactylosporangium matsuzakiense</name>
    <dbReference type="NCBI Taxonomy" id="53360"/>
    <lineage>
        <taxon>Bacteria</taxon>
        <taxon>Bacillati</taxon>
        <taxon>Actinomycetota</taxon>
        <taxon>Actinomycetes</taxon>
        <taxon>Micromonosporales</taxon>
        <taxon>Micromonosporaceae</taxon>
        <taxon>Dactylosporangium</taxon>
    </lineage>
</organism>
<comment type="caution">
    <text evidence="8">The sequence shown here is derived from an EMBL/GenBank/DDBJ whole genome shotgun (WGS) entry which is preliminary data.</text>
</comment>
<feature type="transmembrane region" description="Helical" evidence="6">
    <location>
        <begin position="152"/>
        <end position="173"/>
    </location>
</feature>
<dbReference type="PANTHER" id="PTHR34697:SF2">
    <property type="entry name" value="PHOSPHATIDYLGLYCEROL LYSYLTRANSFERASE"/>
    <property type="match status" value="1"/>
</dbReference>
<dbReference type="Pfam" id="PF09924">
    <property type="entry name" value="LPG_synthase_C"/>
    <property type="match status" value="1"/>
</dbReference>
<dbReference type="InterPro" id="IPR051211">
    <property type="entry name" value="PG_lysyltransferase"/>
</dbReference>
<dbReference type="AlphaFoldDB" id="A0A9W6NSW9"/>
<dbReference type="InterPro" id="IPR024320">
    <property type="entry name" value="LPG_synthase_C"/>
</dbReference>
<proteinExistence type="predicted"/>
<evidence type="ECO:0000313" key="9">
    <source>
        <dbReference type="Proteomes" id="UP001143480"/>
    </source>
</evidence>
<comment type="subcellular location">
    <subcellularLocation>
        <location evidence="1">Cell membrane</location>
        <topology evidence="1">Multi-pass membrane protein</topology>
    </subcellularLocation>
</comment>
<dbReference type="SUPFAM" id="SSF55729">
    <property type="entry name" value="Acyl-CoA N-acyltransferases (Nat)"/>
    <property type="match status" value="1"/>
</dbReference>
<feature type="transmembrane region" description="Helical" evidence="6">
    <location>
        <begin position="244"/>
        <end position="264"/>
    </location>
</feature>
<feature type="transmembrane region" description="Helical" evidence="6">
    <location>
        <begin position="381"/>
        <end position="401"/>
    </location>
</feature>
<dbReference type="RefSeq" id="WP_271190257.1">
    <property type="nucleotide sequence ID" value="NZ_BSFP01000124.1"/>
</dbReference>
<sequence>MIAVVVTTVAGLGLALPVVRRLGRWRTAAVLALLECGAVPAAAVLLAVLARVPGWWVPPLAAPTPLGALLEIGPLPAVLGLILAGSAVLSPLWRRRTRLLLVPACMTLLAAGRPADVALVVCAGAGLAVGPLLRRRATADPEPPGAPERRTLLALVVAACAAGPLVASLAAPWGPLAALRFVVLAAPPDLADLQAACTDPELGAQCRSLVAQVRADGLGPLLLSVLPVALLLLAAEGLRRGRRLGLWLAVATNLVLALAGALAFDLVARLRAPGEPFDDPAEAVAVVASVALPLVVAGLLVAHRRLFPARSDPRRVRAAWLFGAGGPVLSCLVYLGGGWLLRYDFEPVPSFTGLLLDLPTRLLPVGYLDAMPPAFLARSPAATVLLGWAGTAAWLAVLTGIARTYGGDRGPVADDAAERARRLLVQHGGGALSYMLTWPGNAYWFSADGRTAIAYRVHSSVALTLGGPVGDPERRAAAMAEFSRDCLARGWRPCFYSIDEETAAALAAAGWSLVQVAEETRVGLPALTFRGRQWQDVRTAINRAARDGLRAEWHRFRDAPPAIAAQIRAVSAEWSQAKGLPEMRFTLGGVDELSDDEVRCLVAVDAAGTVHGMTSWLPVYCEGSVNAWTLDVMRRIPGGVNGVMEFLIATAAQQFRDEGAEYVSLSGVPLALREPPPPTGLPHLLDRAATRLEPVYGFRALLAFKAKFQPQYRPLYLAYTDPAALPAIGSAVLRAYLPGLTAGQGVRLARRLLRS</sequence>
<gene>
    <name evidence="8" type="primary">lysX</name>
    <name evidence="8" type="ORF">GCM10017581_098290</name>
</gene>
<accession>A0A9W6NSW9</accession>
<dbReference type="Proteomes" id="UP001143480">
    <property type="component" value="Unassembled WGS sequence"/>
</dbReference>
<feature type="transmembrane region" description="Helical" evidence="6">
    <location>
        <begin position="284"/>
        <end position="307"/>
    </location>
</feature>
<feature type="transmembrane region" description="Helical" evidence="6">
    <location>
        <begin position="217"/>
        <end position="235"/>
    </location>
</feature>
<feature type="transmembrane region" description="Helical" evidence="6">
    <location>
        <begin position="30"/>
        <end position="52"/>
    </location>
</feature>
<dbReference type="GO" id="GO:0055091">
    <property type="term" value="P:phospholipid homeostasis"/>
    <property type="evidence" value="ECO:0007669"/>
    <property type="project" value="TreeGrafter"/>
</dbReference>
<dbReference type="GO" id="GO:0016755">
    <property type="term" value="F:aminoacyltransferase activity"/>
    <property type="evidence" value="ECO:0007669"/>
    <property type="project" value="TreeGrafter"/>
</dbReference>
<evidence type="ECO:0000256" key="5">
    <source>
        <dbReference type="ARBA" id="ARBA00023136"/>
    </source>
</evidence>